<gene>
    <name evidence="1" type="ORF">HW115_11660</name>
</gene>
<sequence length="348" mass="38744">MSWLSENYEKASLGGAVVVALACGAVVFSNKDAVDEAFAIPTVKRNTDVSVPGLEEIEDVRDSLDDTHVAEPPTTPSGRSVNLMTGVSLFARRNDLDNPVDLLQSGPVHPPIPNKWWLDNNLNPGYSDSTDRDPDEDGFSNMEEFVAKTDPNDFKSYPDPVVKLKALSVKSTQVQIKPSGFGDGKFKFKLQTLGERELNKMGQDPIAKGDNIVFRDELMKTRFKFKDVLDVEVDNHGIAQTVRIWVIEDLKPNKAGTLYRFDRRGHRTEEGEPKGVVDSTVELTLDALKQGGSPFTLEENVRFALPYDSKATGKPYLLKKVDRANKQVEVEYTDKDGNKKIHVMPYGK</sequence>
<dbReference type="InterPro" id="IPR049974">
    <property type="entry name" value="Amuc_1099-like"/>
</dbReference>
<comment type="caution">
    <text evidence="1">The sequence shown here is derived from an EMBL/GenBank/DDBJ whole genome shotgun (WGS) entry which is preliminary data.</text>
</comment>
<dbReference type="RefSeq" id="WP_178933055.1">
    <property type="nucleotide sequence ID" value="NZ_JACBAZ010000004.1"/>
</dbReference>
<keyword evidence="2" id="KW-1185">Reference proteome</keyword>
<evidence type="ECO:0000313" key="2">
    <source>
        <dbReference type="Proteomes" id="UP000557872"/>
    </source>
</evidence>
<dbReference type="EMBL" id="JACBAZ010000004">
    <property type="protein sequence ID" value="NWK56269.1"/>
    <property type="molecule type" value="Genomic_DNA"/>
</dbReference>
<dbReference type="NCBIfam" id="NF042425">
    <property type="entry name" value="Amuc_1099_fam"/>
    <property type="match status" value="1"/>
</dbReference>
<organism evidence="1 2">
    <name type="scientific">Oceaniferula marina</name>
    <dbReference type="NCBI Taxonomy" id="2748318"/>
    <lineage>
        <taxon>Bacteria</taxon>
        <taxon>Pseudomonadati</taxon>
        <taxon>Verrucomicrobiota</taxon>
        <taxon>Verrucomicrobiia</taxon>
        <taxon>Verrucomicrobiales</taxon>
        <taxon>Verrucomicrobiaceae</taxon>
        <taxon>Oceaniferula</taxon>
    </lineage>
</organism>
<accession>A0A851GGD9</accession>
<reference evidence="1 2" key="1">
    <citation type="submission" date="2020-07" db="EMBL/GenBank/DDBJ databases">
        <title>Roseicoccus Jingziensis gen. nov., sp. nov., isolated from coastal seawater.</title>
        <authorList>
            <person name="Feng X."/>
        </authorList>
    </citation>
    <scope>NUCLEOTIDE SEQUENCE [LARGE SCALE GENOMIC DNA]</scope>
    <source>
        <strain evidence="1 2">N1E253</strain>
    </source>
</reference>
<proteinExistence type="predicted"/>
<protein>
    <submittedName>
        <fullName evidence="1">Uncharacterized protein</fullName>
    </submittedName>
</protein>
<dbReference type="AlphaFoldDB" id="A0A851GGD9"/>
<name>A0A851GGD9_9BACT</name>
<evidence type="ECO:0000313" key="1">
    <source>
        <dbReference type="EMBL" id="NWK56269.1"/>
    </source>
</evidence>
<dbReference type="Proteomes" id="UP000557872">
    <property type="component" value="Unassembled WGS sequence"/>
</dbReference>